<evidence type="ECO:0000313" key="2">
    <source>
        <dbReference type="EMBL" id="KAE9391654.1"/>
    </source>
</evidence>
<proteinExistence type="predicted"/>
<feature type="region of interest" description="Disordered" evidence="1">
    <location>
        <begin position="20"/>
        <end position="161"/>
    </location>
</feature>
<dbReference type="EMBL" id="ML769617">
    <property type="protein sequence ID" value="KAE9391654.1"/>
    <property type="molecule type" value="Genomic_DNA"/>
</dbReference>
<accession>A0A6A4H2Q6</accession>
<reference evidence="2" key="1">
    <citation type="journal article" date="2019" name="Environ. Microbiol.">
        <title>Fungal ecological strategies reflected in gene transcription - a case study of two litter decomposers.</title>
        <authorList>
            <person name="Barbi F."/>
            <person name="Kohler A."/>
            <person name="Barry K."/>
            <person name="Baskaran P."/>
            <person name="Daum C."/>
            <person name="Fauchery L."/>
            <person name="Ihrmark K."/>
            <person name="Kuo A."/>
            <person name="LaButti K."/>
            <person name="Lipzen A."/>
            <person name="Morin E."/>
            <person name="Grigoriev I.V."/>
            <person name="Henrissat B."/>
            <person name="Lindahl B."/>
            <person name="Martin F."/>
        </authorList>
    </citation>
    <scope>NUCLEOTIDE SEQUENCE</scope>
    <source>
        <strain evidence="2">JB14</strain>
    </source>
</reference>
<feature type="compositionally biased region" description="Polar residues" evidence="1">
    <location>
        <begin position="26"/>
        <end position="44"/>
    </location>
</feature>
<keyword evidence="3" id="KW-1185">Reference proteome</keyword>
<evidence type="ECO:0000256" key="1">
    <source>
        <dbReference type="SAM" id="MobiDB-lite"/>
    </source>
</evidence>
<feature type="compositionally biased region" description="Polar residues" evidence="1">
    <location>
        <begin position="148"/>
        <end position="158"/>
    </location>
</feature>
<dbReference type="OrthoDB" id="668540at2759"/>
<organism evidence="2 3">
    <name type="scientific">Gymnopus androsaceus JB14</name>
    <dbReference type="NCBI Taxonomy" id="1447944"/>
    <lineage>
        <taxon>Eukaryota</taxon>
        <taxon>Fungi</taxon>
        <taxon>Dikarya</taxon>
        <taxon>Basidiomycota</taxon>
        <taxon>Agaricomycotina</taxon>
        <taxon>Agaricomycetes</taxon>
        <taxon>Agaricomycetidae</taxon>
        <taxon>Agaricales</taxon>
        <taxon>Marasmiineae</taxon>
        <taxon>Omphalotaceae</taxon>
        <taxon>Gymnopus</taxon>
    </lineage>
</organism>
<feature type="compositionally biased region" description="Low complexity" evidence="1">
    <location>
        <begin position="54"/>
        <end position="64"/>
    </location>
</feature>
<evidence type="ECO:0000313" key="3">
    <source>
        <dbReference type="Proteomes" id="UP000799118"/>
    </source>
</evidence>
<dbReference type="AlphaFoldDB" id="A0A6A4H2Q6"/>
<sequence length="339" mass="37714">MLGVNVTGGPGLVGYNSGWELWGPGSPSQRNPASASDIPSSQTDPGYRGTIRESWSSSSRPASSMQDEDATQSSHLKDFSQPHEAQQAPLNLHHPRQRQGSAAPFSAPRPDNHPAKLSPPGYDHNINRESGPRYNSSSAFVSAPYSASHPQQQHSPTGVSGYESLISPAVEDPSLRYRGMAVEDDYAARQRNNLPPPMPPNVMQRPQHPMPLPRPSYSNNYTPFAEYPYGYEHRPLDPATAYRPPAHTYSNIPPQGLVPAPSNDVHHQSNAFYDFGHPRPPSISILLHRRTSPARHNVSPSLHLPWFFLNFPFFPLRWIRSANFRIISICNSNSLWLRL</sequence>
<protein>
    <submittedName>
        <fullName evidence="2">Uncharacterized protein</fullName>
    </submittedName>
</protein>
<name>A0A6A4H2Q6_9AGAR</name>
<gene>
    <name evidence="2" type="ORF">BT96DRAFT_301859</name>
</gene>
<dbReference type="Proteomes" id="UP000799118">
    <property type="component" value="Unassembled WGS sequence"/>
</dbReference>